<feature type="domain" description="FAS1-like dehydratase" evidence="2">
    <location>
        <begin position="16"/>
        <end position="137"/>
    </location>
</feature>
<name>A0A852VVT8_9MICO</name>
<organism evidence="3 4">
    <name type="scientific">Janibacter cremeus</name>
    <dbReference type="NCBI Taxonomy" id="1285192"/>
    <lineage>
        <taxon>Bacteria</taxon>
        <taxon>Bacillati</taxon>
        <taxon>Actinomycetota</taxon>
        <taxon>Actinomycetes</taxon>
        <taxon>Micrococcales</taxon>
        <taxon>Intrasporangiaceae</taxon>
        <taxon>Janibacter</taxon>
    </lineage>
</organism>
<dbReference type="InterPro" id="IPR039569">
    <property type="entry name" value="FAS1-like_DH_region"/>
</dbReference>
<dbReference type="PIRSF" id="PIRSF018072">
    <property type="entry name" value="UCP018072"/>
    <property type="match status" value="1"/>
</dbReference>
<dbReference type="EMBL" id="JACCAE010000001">
    <property type="protein sequence ID" value="NYF97661.1"/>
    <property type="molecule type" value="Genomic_DNA"/>
</dbReference>
<comment type="similarity">
    <text evidence="1">Belongs to the UPF0336 family.</text>
</comment>
<accession>A0A852VVT8</accession>
<evidence type="ECO:0000313" key="3">
    <source>
        <dbReference type="EMBL" id="NYF97661.1"/>
    </source>
</evidence>
<protein>
    <recommendedName>
        <fullName evidence="1">UPF0336 protein BJY20_001053</fullName>
    </recommendedName>
</protein>
<dbReference type="Proteomes" id="UP000554054">
    <property type="component" value="Unassembled WGS sequence"/>
</dbReference>
<evidence type="ECO:0000259" key="2">
    <source>
        <dbReference type="Pfam" id="PF13452"/>
    </source>
</evidence>
<comment type="caution">
    <text evidence="3">The sequence shown here is derived from an EMBL/GenBank/DDBJ whole genome shotgun (WGS) entry which is preliminary data.</text>
</comment>
<dbReference type="CDD" id="cd03441">
    <property type="entry name" value="R_hydratase_like"/>
    <property type="match status" value="1"/>
</dbReference>
<dbReference type="Pfam" id="PF13452">
    <property type="entry name" value="FAS1_DH_region"/>
    <property type="match status" value="1"/>
</dbReference>
<reference evidence="3 4" key="1">
    <citation type="submission" date="2020-07" db="EMBL/GenBank/DDBJ databases">
        <title>Sequencing the genomes of 1000 actinobacteria strains.</title>
        <authorList>
            <person name="Klenk H.-P."/>
        </authorList>
    </citation>
    <scope>NUCLEOTIDE SEQUENCE [LARGE SCALE GENOMIC DNA]</scope>
    <source>
        <strain evidence="3 4">DSM 26154</strain>
    </source>
</reference>
<dbReference type="Gene3D" id="3.10.129.10">
    <property type="entry name" value="Hotdog Thioesterase"/>
    <property type="match status" value="1"/>
</dbReference>
<evidence type="ECO:0000313" key="4">
    <source>
        <dbReference type="Proteomes" id="UP000554054"/>
    </source>
</evidence>
<sequence length="148" mass="16002">MAVNEDFLGRSYPPTPPFAVGREHVRDFAEAVGASDPVHHDVEAARAAGYADLVAPPTFAVIPGQRTDRQFVADPEAGVDYTRVVHGEQRFTHHRPIVAGDELRGILHIDAVRAAGGHQMITMRSEIVDADDQPVSTSRSTIVVRGGE</sequence>
<dbReference type="SUPFAM" id="SSF54637">
    <property type="entry name" value="Thioesterase/thiol ester dehydrase-isomerase"/>
    <property type="match status" value="1"/>
</dbReference>
<dbReference type="HAMAP" id="MF_00799">
    <property type="entry name" value="UPF0336"/>
    <property type="match status" value="1"/>
</dbReference>
<proteinExistence type="inferred from homology"/>
<dbReference type="InterPro" id="IPR016709">
    <property type="entry name" value="HadA-like"/>
</dbReference>
<dbReference type="AlphaFoldDB" id="A0A852VVT8"/>
<evidence type="ECO:0000256" key="1">
    <source>
        <dbReference type="HAMAP-Rule" id="MF_00799"/>
    </source>
</evidence>
<gene>
    <name evidence="3" type="ORF">BJY20_001053</name>
</gene>
<keyword evidence="4" id="KW-1185">Reference proteome</keyword>
<dbReference type="InterPro" id="IPR029069">
    <property type="entry name" value="HotDog_dom_sf"/>
</dbReference>
<dbReference type="RefSeq" id="WP_185990561.1">
    <property type="nucleotide sequence ID" value="NZ_JACCAE010000001.1"/>
</dbReference>